<dbReference type="InterPro" id="IPR036908">
    <property type="entry name" value="RlpA-like_sf"/>
</dbReference>
<evidence type="ECO:0008006" key="5">
    <source>
        <dbReference type="Google" id="ProtNLM"/>
    </source>
</evidence>
<keyword evidence="4" id="KW-1185">Reference proteome</keyword>
<dbReference type="SUPFAM" id="SSF50685">
    <property type="entry name" value="Barwin-like endoglucanases"/>
    <property type="match status" value="1"/>
</dbReference>
<dbReference type="AlphaFoldDB" id="A0A165B6E4"/>
<evidence type="ECO:0000313" key="3">
    <source>
        <dbReference type="EMBL" id="KZT00347.1"/>
    </source>
</evidence>
<feature type="signal peptide" evidence="2">
    <location>
        <begin position="1"/>
        <end position="17"/>
    </location>
</feature>
<protein>
    <recommendedName>
        <fullName evidence="5">RlpA-like protein double-psi beta-barrel domain-containing protein</fullName>
    </recommendedName>
</protein>
<evidence type="ECO:0000256" key="1">
    <source>
        <dbReference type="ARBA" id="ARBA00022729"/>
    </source>
</evidence>
<dbReference type="InParanoid" id="A0A165B6E4"/>
<sequence>MIAKFALLSLAASFAHGTPLASGEGQLDRRQSYTNARMTFYNADGIGSCNKPITNTEFIVALDSALYDGGAHCEESITIEYNGKSAVATIADECVGCPSGGLDLSVSLFEYFASLEVGLFYADWYYN</sequence>
<gene>
    <name evidence="3" type="ORF">LAESUDRAFT_718208</name>
</gene>
<organism evidence="3 4">
    <name type="scientific">Laetiporus sulphureus 93-53</name>
    <dbReference type="NCBI Taxonomy" id="1314785"/>
    <lineage>
        <taxon>Eukaryota</taxon>
        <taxon>Fungi</taxon>
        <taxon>Dikarya</taxon>
        <taxon>Basidiomycota</taxon>
        <taxon>Agaricomycotina</taxon>
        <taxon>Agaricomycetes</taxon>
        <taxon>Polyporales</taxon>
        <taxon>Laetiporus</taxon>
    </lineage>
</organism>
<dbReference type="GeneID" id="63824436"/>
<dbReference type="RefSeq" id="XP_040758087.1">
    <property type="nucleotide sequence ID" value="XM_040907407.1"/>
</dbReference>
<feature type="chain" id="PRO_5007855501" description="RlpA-like protein double-psi beta-barrel domain-containing protein" evidence="2">
    <location>
        <begin position="18"/>
        <end position="127"/>
    </location>
</feature>
<evidence type="ECO:0000256" key="2">
    <source>
        <dbReference type="SAM" id="SignalP"/>
    </source>
</evidence>
<dbReference type="InterPro" id="IPR051477">
    <property type="entry name" value="Expansin_CellWall"/>
</dbReference>
<reference evidence="3 4" key="1">
    <citation type="journal article" date="2016" name="Mol. Biol. Evol.">
        <title>Comparative Genomics of Early-Diverging Mushroom-Forming Fungi Provides Insights into the Origins of Lignocellulose Decay Capabilities.</title>
        <authorList>
            <person name="Nagy L.G."/>
            <person name="Riley R."/>
            <person name="Tritt A."/>
            <person name="Adam C."/>
            <person name="Daum C."/>
            <person name="Floudas D."/>
            <person name="Sun H."/>
            <person name="Yadav J.S."/>
            <person name="Pangilinan J."/>
            <person name="Larsson K.H."/>
            <person name="Matsuura K."/>
            <person name="Barry K."/>
            <person name="Labutti K."/>
            <person name="Kuo R."/>
            <person name="Ohm R.A."/>
            <person name="Bhattacharya S.S."/>
            <person name="Shirouzu T."/>
            <person name="Yoshinaga Y."/>
            <person name="Martin F.M."/>
            <person name="Grigoriev I.V."/>
            <person name="Hibbett D.S."/>
        </authorList>
    </citation>
    <scope>NUCLEOTIDE SEQUENCE [LARGE SCALE GENOMIC DNA]</scope>
    <source>
        <strain evidence="3 4">93-53</strain>
    </source>
</reference>
<dbReference type="EMBL" id="KV427688">
    <property type="protein sequence ID" value="KZT00347.1"/>
    <property type="molecule type" value="Genomic_DNA"/>
</dbReference>
<dbReference type="PANTHER" id="PTHR31836:SF28">
    <property type="entry name" value="SRCR DOMAIN-CONTAINING PROTEIN-RELATED"/>
    <property type="match status" value="1"/>
</dbReference>
<dbReference type="STRING" id="1314785.A0A165B6E4"/>
<keyword evidence="1 2" id="KW-0732">Signal</keyword>
<dbReference type="OrthoDB" id="623670at2759"/>
<evidence type="ECO:0000313" key="4">
    <source>
        <dbReference type="Proteomes" id="UP000076871"/>
    </source>
</evidence>
<dbReference type="PANTHER" id="PTHR31836">
    <property type="match status" value="1"/>
</dbReference>
<dbReference type="Gene3D" id="2.40.40.10">
    <property type="entry name" value="RlpA-like domain"/>
    <property type="match status" value="1"/>
</dbReference>
<accession>A0A165B6E4</accession>
<dbReference type="CDD" id="cd22191">
    <property type="entry name" value="DPBB_RlpA_EXP_N-like"/>
    <property type="match status" value="1"/>
</dbReference>
<dbReference type="Proteomes" id="UP000076871">
    <property type="component" value="Unassembled WGS sequence"/>
</dbReference>
<proteinExistence type="predicted"/>
<name>A0A165B6E4_9APHY</name>